<keyword evidence="3" id="KW-1185">Reference proteome</keyword>
<comment type="caution">
    <text evidence="2">The sequence shown here is derived from an EMBL/GenBank/DDBJ whole genome shotgun (WGS) entry which is preliminary data.</text>
</comment>
<name>A0AA37V0F4_9BACT</name>
<sequence>MSDEQTYDAARARNLEALLLALAERITELHARGELLRHAGPLMRLIGDVRSELFHYEVRATYDTPEVAESRRIVQQALDAQDSNTWHRSEWTPDAEDDRTS</sequence>
<gene>
    <name evidence="2" type="ORF">rosag_08830</name>
</gene>
<evidence type="ECO:0000256" key="1">
    <source>
        <dbReference type="SAM" id="MobiDB-lite"/>
    </source>
</evidence>
<accession>A0AA37V0F4</accession>
<dbReference type="Proteomes" id="UP001161325">
    <property type="component" value="Unassembled WGS sequence"/>
</dbReference>
<organism evidence="2 3">
    <name type="scientific">Roseisolibacter agri</name>
    <dbReference type="NCBI Taxonomy" id="2014610"/>
    <lineage>
        <taxon>Bacteria</taxon>
        <taxon>Pseudomonadati</taxon>
        <taxon>Gemmatimonadota</taxon>
        <taxon>Gemmatimonadia</taxon>
        <taxon>Gemmatimonadales</taxon>
        <taxon>Gemmatimonadaceae</taxon>
        <taxon>Roseisolibacter</taxon>
    </lineage>
</organism>
<dbReference type="EMBL" id="BRXS01000001">
    <property type="protein sequence ID" value="GLC24370.1"/>
    <property type="molecule type" value="Genomic_DNA"/>
</dbReference>
<reference evidence="2" key="1">
    <citation type="submission" date="2022-08" db="EMBL/GenBank/DDBJ databases">
        <title>Draft genome sequencing of Roseisolibacter agri AW1220.</title>
        <authorList>
            <person name="Tobiishi Y."/>
            <person name="Tonouchi A."/>
        </authorList>
    </citation>
    <scope>NUCLEOTIDE SEQUENCE</scope>
    <source>
        <strain evidence="2">AW1220</strain>
    </source>
</reference>
<dbReference type="RefSeq" id="WP_284348821.1">
    <property type="nucleotide sequence ID" value="NZ_BRXS01000001.1"/>
</dbReference>
<evidence type="ECO:0000313" key="3">
    <source>
        <dbReference type="Proteomes" id="UP001161325"/>
    </source>
</evidence>
<feature type="region of interest" description="Disordered" evidence="1">
    <location>
        <begin position="79"/>
        <end position="101"/>
    </location>
</feature>
<dbReference type="AlphaFoldDB" id="A0AA37V0F4"/>
<protein>
    <submittedName>
        <fullName evidence="2">Uncharacterized protein</fullName>
    </submittedName>
</protein>
<evidence type="ECO:0000313" key="2">
    <source>
        <dbReference type="EMBL" id="GLC24370.1"/>
    </source>
</evidence>
<proteinExistence type="predicted"/>